<dbReference type="RefSeq" id="WP_179980875.1">
    <property type="nucleotide sequence ID" value="NZ_LT608333.1"/>
</dbReference>
<sequence length="160" mass="17868">MFKFLISRNFLYFIAFGGTAALVNLICGYFLYNAELFPYIVSVFIAASAGLLVNFFLNYKLNFKYKGRKLSQQFGTFLVVATIGTVLTAIVAHFSMQLLLFFEIEDVALAGFAVSSQFVAHVFSVGVITVYSFIAHKYFSFNVGIRSQVRRTIANIKSGT</sequence>
<feature type="transmembrane region" description="Helical" evidence="5">
    <location>
        <begin position="108"/>
        <end position="134"/>
    </location>
</feature>
<feature type="domain" description="GtrA/DPMS transmembrane" evidence="6">
    <location>
        <begin position="13"/>
        <end position="141"/>
    </location>
</feature>
<keyword evidence="3 5" id="KW-1133">Transmembrane helix</keyword>
<evidence type="ECO:0000256" key="2">
    <source>
        <dbReference type="ARBA" id="ARBA00022692"/>
    </source>
</evidence>
<organism evidence="7">
    <name type="scientific">uncultured Desulfovibrio sp</name>
    <dbReference type="NCBI Taxonomy" id="167968"/>
    <lineage>
        <taxon>Bacteria</taxon>
        <taxon>Pseudomonadati</taxon>
        <taxon>Thermodesulfobacteriota</taxon>
        <taxon>Desulfovibrionia</taxon>
        <taxon>Desulfovibrionales</taxon>
        <taxon>Desulfovibrionaceae</taxon>
        <taxon>Desulfovibrio</taxon>
        <taxon>environmental samples</taxon>
    </lineage>
</organism>
<evidence type="ECO:0000313" key="7">
    <source>
        <dbReference type="EMBL" id="SCM73841.1"/>
    </source>
</evidence>
<dbReference type="InterPro" id="IPR007267">
    <property type="entry name" value="GtrA_DPMS_TM"/>
</dbReference>
<protein>
    <recommendedName>
        <fullName evidence="6">GtrA/DPMS transmembrane domain-containing protein</fullName>
    </recommendedName>
</protein>
<dbReference type="EMBL" id="FMJC01000002">
    <property type="protein sequence ID" value="SCM73841.1"/>
    <property type="molecule type" value="Genomic_DNA"/>
</dbReference>
<dbReference type="AlphaFoldDB" id="A0A212L8E8"/>
<feature type="transmembrane region" description="Helical" evidence="5">
    <location>
        <begin position="12"/>
        <end position="31"/>
    </location>
</feature>
<feature type="transmembrane region" description="Helical" evidence="5">
    <location>
        <begin position="37"/>
        <end position="57"/>
    </location>
</feature>
<accession>A0A212L8E8</accession>
<evidence type="ECO:0000256" key="5">
    <source>
        <dbReference type="SAM" id="Phobius"/>
    </source>
</evidence>
<evidence type="ECO:0000256" key="4">
    <source>
        <dbReference type="ARBA" id="ARBA00023136"/>
    </source>
</evidence>
<keyword evidence="4 5" id="KW-0472">Membrane</keyword>
<reference evidence="7" key="1">
    <citation type="submission" date="2016-08" db="EMBL/GenBank/DDBJ databases">
        <authorList>
            <person name="Seilhamer J.J."/>
        </authorList>
    </citation>
    <scope>NUCLEOTIDE SEQUENCE</scope>
    <source>
        <strain evidence="7">86-1</strain>
    </source>
</reference>
<evidence type="ECO:0000256" key="3">
    <source>
        <dbReference type="ARBA" id="ARBA00022989"/>
    </source>
</evidence>
<proteinExistence type="predicted"/>
<feature type="transmembrane region" description="Helical" evidence="5">
    <location>
        <begin position="77"/>
        <end position="102"/>
    </location>
</feature>
<dbReference type="GO" id="GO:0000271">
    <property type="term" value="P:polysaccharide biosynthetic process"/>
    <property type="evidence" value="ECO:0007669"/>
    <property type="project" value="InterPro"/>
</dbReference>
<comment type="subcellular location">
    <subcellularLocation>
        <location evidence="1">Membrane</location>
        <topology evidence="1">Multi-pass membrane protein</topology>
    </subcellularLocation>
</comment>
<keyword evidence="2 5" id="KW-0812">Transmembrane</keyword>
<gene>
    <name evidence="7" type="ORF">KL86DES1_21558</name>
</gene>
<name>A0A212L8E8_9BACT</name>
<dbReference type="Pfam" id="PF04138">
    <property type="entry name" value="GtrA_DPMS_TM"/>
    <property type="match status" value="1"/>
</dbReference>
<evidence type="ECO:0000259" key="6">
    <source>
        <dbReference type="Pfam" id="PF04138"/>
    </source>
</evidence>
<dbReference type="GO" id="GO:0016020">
    <property type="term" value="C:membrane"/>
    <property type="evidence" value="ECO:0007669"/>
    <property type="project" value="UniProtKB-SubCell"/>
</dbReference>
<evidence type="ECO:0000256" key="1">
    <source>
        <dbReference type="ARBA" id="ARBA00004141"/>
    </source>
</evidence>